<keyword evidence="7 8" id="KW-0998">Cell outer membrane</keyword>
<dbReference type="NCBIfam" id="TIGR04056">
    <property type="entry name" value="OMP_RagA_SusC"/>
    <property type="match status" value="1"/>
</dbReference>
<accession>A0A8J2UCH9</accession>
<keyword evidence="11" id="KW-1185">Reference proteome</keyword>
<dbReference type="RefSeq" id="WP_229688867.1">
    <property type="nucleotide sequence ID" value="NZ_BMJC01000002.1"/>
</dbReference>
<dbReference type="InterPro" id="IPR037066">
    <property type="entry name" value="Plug_dom_sf"/>
</dbReference>
<evidence type="ECO:0000256" key="6">
    <source>
        <dbReference type="ARBA" id="ARBA00023136"/>
    </source>
</evidence>
<dbReference type="EMBL" id="BMJC01000002">
    <property type="protein sequence ID" value="GGA97464.1"/>
    <property type="molecule type" value="Genomic_DNA"/>
</dbReference>
<comment type="subcellular location">
    <subcellularLocation>
        <location evidence="1 8">Cell outer membrane</location>
        <topology evidence="1 8">Multi-pass membrane protein</topology>
    </subcellularLocation>
</comment>
<dbReference type="InterPro" id="IPR008969">
    <property type="entry name" value="CarboxyPept-like_regulatory"/>
</dbReference>
<dbReference type="InterPro" id="IPR036942">
    <property type="entry name" value="Beta-barrel_TonB_sf"/>
</dbReference>
<keyword evidence="3 8" id="KW-1134">Transmembrane beta strand</keyword>
<reference evidence="10" key="1">
    <citation type="journal article" date="2014" name="Int. J. Syst. Evol. Microbiol.">
        <title>Complete genome sequence of Corynebacterium casei LMG S-19264T (=DSM 44701T), isolated from a smear-ripened cheese.</title>
        <authorList>
            <consortium name="US DOE Joint Genome Institute (JGI-PGF)"/>
            <person name="Walter F."/>
            <person name="Albersmeier A."/>
            <person name="Kalinowski J."/>
            <person name="Ruckert C."/>
        </authorList>
    </citation>
    <scope>NUCLEOTIDE SEQUENCE</scope>
    <source>
        <strain evidence="10">CGMCC 1.15448</strain>
    </source>
</reference>
<dbReference type="PANTHER" id="PTHR30069:SF29">
    <property type="entry name" value="HEMOGLOBIN AND HEMOGLOBIN-HAPTOGLOBIN-BINDING PROTEIN 1-RELATED"/>
    <property type="match status" value="1"/>
</dbReference>
<dbReference type="Gene3D" id="2.60.40.1120">
    <property type="entry name" value="Carboxypeptidase-like, regulatory domain"/>
    <property type="match status" value="1"/>
</dbReference>
<comment type="similarity">
    <text evidence="8">Belongs to the TonB-dependent receptor family.</text>
</comment>
<dbReference type="InterPro" id="IPR039426">
    <property type="entry name" value="TonB-dep_rcpt-like"/>
</dbReference>
<evidence type="ECO:0000313" key="11">
    <source>
        <dbReference type="Proteomes" id="UP000607559"/>
    </source>
</evidence>
<organism evidence="10 11">
    <name type="scientific">Puia dinghuensis</name>
    <dbReference type="NCBI Taxonomy" id="1792502"/>
    <lineage>
        <taxon>Bacteria</taxon>
        <taxon>Pseudomonadati</taxon>
        <taxon>Bacteroidota</taxon>
        <taxon>Chitinophagia</taxon>
        <taxon>Chitinophagales</taxon>
        <taxon>Chitinophagaceae</taxon>
        <taxon>Puia</taxon>
    </lineage>
</organism>
<evidence type="ECO:0000256" key="7">
    <source>
        <dbReference type="ARBA" id="ARBA00023237"/>
    </source>
</evidence>
<gene>
    <name evidence="10" type="ORF">GCM10011511_21000</name>
</gene>
<sequence>MKRTIKPTFAFAMFSVVAFLLFGFSVDAQQRKLITGTVKDQSGQPLPGVTVAIKGSKTGGVFTDENGNFSVHADANATLLFSTIGYDGKEVLVGENSTFSVQLAKNSKELTEAIVTGFGVKKDVRKLSYSATQIQGSEIVATNNSNLGDALQGKVAGVTVSQGTGGPSSSSRIQIRGNARLDQNTEPLVVIDGILLQPGTSGADSWGGGQDFGNIIKDLNPDDYESITVLKGSAASALYGSQALNGVLLIQTKKGRARKGLGVTYNQTVSFDQAYKLPDLQNTYGGGLSSTFAKDGSGNDVVDVSASAWPNPNGGYSYGPAFDGHMVKDLDGRMVPWKANDALKEFFQTGRFVNTNVSTEGGNDNASFRASYTNLYNTSVVPNNSLNKNSFALHGTAKLSNVLSLDASVNYTTTKVLNPIIQGGGGTSNPIGGILYFAPRNAPISYFKNNYIDPVNGGIKATSSNDPYYFAHLFWPMFEENLSHTENVLLANLDLTAKFTPWLTGLVRANVQNYNDVTENQQLGQGANFSGGYYEIDQSSYKNTRVQGLLTANKELGKDFALTATVGGEEQNFLGGPISRSQTNGGLTAPGLYFIANSVSAPTTTVGTNPKSILAAVYGYGDLTWRNMLTFNFSIRNDWSSALTYADGHGHWTYAYPSLGLAWVFTELPSFKNSNSILSFGKLRASVGWTGYSANPYVTNSTGNYGSVGTFNNASNANQTLYSFSDGQGNYNTTLGNQTLVNELAREIEFGTDLRFLKNRVGIDIAYYKKNSFNQILSLSADQESGISGRTINAGNIQNQGVEILLNASPVRSKDFNWDMTVNFATNKNKIISLYPGVTKYQLQLAFGADVAAYAIAGSQYGTVTTGYGFATYHGKVAGAAGQRVLGNAPYGTTGGYYTYMRSQDYDGSTKTLGNIMPKFLWGTFQTFTYKSFSLGIQVDSKVGGLMASATDQYGSETGNFKNSLPGRNAKSGGLTYTDASNVSHDDGIIPNGVFADGTLVGGTDIGGMTYAAAVKAGLLKPVPAYAYYENLTQWSSGIREVSIFDNSWVALRQVSVSYSLPAFVYKKAHLQGLKFTLTGRNLGYIWKNAKDGINPEGLYNNQAASFAEGGGLPYVRSMGATLNATF</sequence>
<dbReference type="Gene3D" id="2.40.170.20">
    <property type="entry name" value="TonB-dependent receptor, beta-barrel domain"/>
    <property type="match status" value="1"/>
</dbReference>
<keyword evidence="4 8" id="KW-0812">Transmembrane</keyword>
<name>A0A8J2UCH9_9BACT</name>
<dbReference type="SUPFAM" id="SSF49464">
    <property type="entry name" value="Carboxypeptidase regulatory domain-like"/>
    <property type="match status" value="1"/>
</dbReference>
<evidence type="ECO:0000256" key="5">
    <source>
        <dbReference type="ARBA" id="ARBA00022729"/>
    </source>
</evidence>
<proteinExistence type="inferred from homology"/>
<dbReference type="Pfam" id="PF07715">
    <property type="entry name" value="Plug"/>
    <property type="match status" value="1"/>
</dbReference>
<dbReference type="PROSITE" id="PS52016">
    <property type="entry name" value="TONB_DEPENDENT_REC_3"/>
    <property type="match status" value="1"/>
</dbReference>
<evidence type="ECO:0000256" key="4">
    <source>
        <dbReference type="ARBA" id="ARBA00022692"/>
    </source>
</evidence>
<evidence type="ECO:0000256" key="8">
    <source>
        <dbReference type="PROSITE-ProRule" id="PRU01360"/>
    </source>
</evidence>
<comment type="caution">
    <text evidence="10">The sequence shown here is derived from an EMBL/GenBank/DDBJ whole genome shotgun (WGS) entry which is preliminary data.</text>
</comment>
<keyword evidence="5" id="KW-0732">Signal</keyword>
<feature type="domain" description="TonB-dependent receptor plug" evidence="9">
    <location>
        <begin position="124"/>
        <end position="247"/>
    </location>
</feature>
<dbReference type="Proteomes" id="UP000607559">
    <property type="component" value="Unassembled WGS sequence"/>
</dbReference>
<dbReference type="AlphaFoldDB" id="A0A8J2UCH9"/>
<evidence type="ECO:0000256" key="1">
    <source>
        <dbReference type="ARBA" id="ARBA00004571"/>
    </source>
</evidence>
<dbReference type="InterPro" id="IPR012910">
    <property type="entry name" value="Plug_dom"/>
</dbReference>
<evidence type="ECO:0000256" key="2">
    <source>
        <dbReference type="ARBA" id="ARBA00022448"/>
    </source>
</evidence>
<dbReference type="Pfam" id="PF13715">
    <property type="entry name" value="CarbopepD_reg_2"/>
    <property type="match status" value="1"/>
</dbReference>
<dbReference type="Gene3D" id="2.170.130.10">
    <property type="entry name" value="TonB-dependent receptor, plug domain"/>
    <property type="match status" value="1"/>
</dbReference>
<evidence type="ECO:0000259" key="9">
    <source>
        <dbReference type="Pfam" id="PF07715"/>
    </source>
</evidence>
<evidence type="ECO:0000313" key="10">
    <source>
        <dbReference type="EMBL" id="GGA97464.1"/>
    </source>
</evidence>
<dbReference type="PANTHER" id="PTHR30069">
    <property type="entry name" value="TONB-DEPENDENT OUTER MEMBRANE RECEPTOR"/>
    <property type="match status" value="1"/>
</dbReference>
<protein>
    <submittedName>
        <fullName evidence="10">SusC/RagA family TonB-linked outer membrane protein</fullName>
    </submittedName>
</protein>
<dbReference type="InterPro" id="IPR023996">
    <property type="entry name" value="TonB-dep_OMP_SusC/RagA"/>
</dbReference>
<dbReference type="SUPFAM" id="SSF56935">
    <property type="entry name" value="Porins"/>
    <property type="match status" value="1"/>
</dbReference>
<dbReference type="GO" id="GO:0015344">
    <property type="term" value="F:siderophore uptake transmembrane transporter activity"/>
    <property type="evidence" value="ECO:0007669"/>
    <property type="project" value="TreeGrafter"/>
</dbReference>
<keyword evidence="6 8" id="KW-0472">Membrane</keyword>
<dbReference type="GO" id="GO:0009279">
    <property type="term" value="C:cell outer membrane"/>
    <property type="evidence" value="ECO:0007669"/>
    <property type="project" value="UniProtKB-SubCell"/>
</dbReference>
<keyword evidence="2 8" id="KW-0813">Transport</keyword>
<reference evidence="10" key="2">
    <citation type="submission" date="2020-09" db="EMBL/GenBank/DDBJ databases">
        <authorList>
            <person name="Sun Q."/>
            <person name="Zhou Y."/>
        </authorList>
    </citation>
    <scope>NUCLEOTIDE SEQUENCE</scope>
    <source>
        <strain evidence="10">CGMCC 1.15448</strain>
    </source>
</reference>
<dbReference type="GO" id="GO:0044718">
    <property type="term" value="P:siderophore transmembrane transport"/>
    <property type="evidence" value="ECO:0007669"/>
    <property type="project" value="TreeGrafter"/>
</dbReference>
<evidence type="ECO:0000256" key="3">
    <source>
        <dbReference type="ARBA" id="ARBA00022452"/>
    </source>
</evidence>